<organism evidence="1 2">
    <name type="scientific">Botryotinia fuckeliana (strain T4)</name>
    <name type="common">Noble rot fungus</name>
    <name type="synonym">Botrytis cinerea</name>
    <dbReference type="NCBI Taxonomy" id="999810"/>
    <lineage>
        <taxon>Eukaryota</taxon>
        <taxon>Fungi</taxon>
        <taxon>Dikarya</taxon>
        <taxon>Ascomycota</taxon>
        <taxon>Pezizomycotina</taxon>
        <taxon>Leotiomycetes</taxon>
        <taxon>Helotiales</taxon>
        <taxon>Sclerotiniaceae</taxon>
        <taxon>Botrytis</taxon>
    </lineage>
</organism>
<accession>G2YHH7</accession>
<sequence>MSIRPCLACLDSQDSRGVNVKSGGGGGGGKVLLFSSPWISFMDIVDLEKKRRSSRFRPFCTLITP</sequence>
<protein>
    <submittedName>
        <fullName evidence="1">Uncharacterized protein</fullName>
    </submittedName>
</protein>
<dbReference type="AlphaFoldDB" id="G2YHH7"/>
<dbReference type="Proteomes" id="UP000008177">
    <property type="component" value="Unplaced contigs"/>
</dbReference>
<proteinExistence type="predicted"/>
<reference evidence="2" key="1">
    <citation type="journal article" date="2011" name="PLoS Genet.">
        <title>Genomic analysis of the necrotrophic fungal pathogens Sclerotinia sclerotiorum and Botrytis cinerea.</title>
        <authorList>
            <person name="Amselem J."/>
            <person name="Cuomo C.A."/>
            <person name="van Kan J.A."/>
            <person name="Viaud M."/>
            <person name="Benito E.P."/>
            <person name="Couloux A."/>
            <person name="Coutinho P.M."/>
            <person name="de Vries R.P."/>
            <person name="Dyer P.S."/>
            <person name="Fillinger S."/>
            <person name="Fournier E."/>
            <person name="Gout L."/>
            <person name="Hahn M."/>
            <person name="Kohn L."/>
            <person name="Lapalu N."/>
            <person name="Plummer K.M."/>
            <person name="Pradier J.M."/>
            <person name="Quevillon E."/>
            <person name="Sharon A."/>
            <person name="Simon A."/>
            <person name="ten Have A."/>
            <person name="Tudzynski B."/>
            <person name="Tudzynski P."/>
            <person name="Wincker P."/>
            <person name="Andrew M."/>
            <person name="Anthouard V."/>
            <person name="Beever R.E."/>
            <person name="Beffa R."/>
            <person name="Benoit I."/>
            <person name="Bouzid O."/>
            <person name="Brault B."/>
            <person name="Chen Z."/>
            <person name="Choquer M."/>
            <person name="Collemare J."/>
            <person name="Cotton P."/>
            <person name="Danchin E.G."/>
            <person name="Da Silva C."/>
            <person name="Gautier A."/>
            <person name="Giraud C."/>
            <person name="Giraud T."/>
            <person name="Gonzalez C."/>
            <person name="Grossetete S."/>
            <person name="Guldener U."/>
            <person name="Henrissat B."/>
            <person name="Howlett B.J."/>
            <person name="Kodira C."/>
            <person name="Kretschmer M."/>
            <person name="Lappartient A."/>
            <person name="Leroch M."/>
            <person name="Levis C."/>
            <person name="Mauceli E."/>
            <person name="Neuveglise C."/>
            <person name="Oeser B."/>
            <person name="Pearson M."/>
            <person name="Poulain J."/>
            <person name="Poussereau N."/>
            <person name="Quesneville H."/>
            <person name="Rascle C."/>
            <person name="Schumacher J."/>
            <person name="Segurens B."/>
            <person name="Sexton A."/>
            <person name="Silva E."/>
            <person name="Sirven C."/>
            <person name="Soanes D.M."/>
            <person name="Talbot N.J."/>
            <person name="Templeton M."/>
            <person name="Yandava C."/>
            <person name="Yarden O."/>
            <person name="Zeng Q."/>
            <person name="Rollins J.A."/>
            <person name="Lebrun M.H."/>
            <person name="Dickman M."/>
        </authorList>
    </citation>
    <scope>NUCLEOTIDE SEQUENCE [LARGE SCALE GENOMIC DNA]</scope>
    <source>
        <strain evidence="2">T4</strain>
    </source>
</reference>
<evidence type="ECO:0000313" key="1">
    <source>
        <dbReference type="EMBL" id="CCD51164.1"/>
    </source>
</evidence>
<dbReference type="InParanoid" id="G2YHH7"/>
<dbReference type="EMBL" id="FQ790336">
    <property type="protein sequence ID" value="CCD51164.1"/>
    <property type="molecule type" value="Genomic_DNA"/>
</dbReference>
<dbReference type="HOGENOM" id="CLU_2849438_0_0_1"/>
<gene>
    <name evidence="1" type="ORF">BofuT4_P085260.1</name>
</gene>
<evidence type="ECO:0000313" key="2">
    <source>
        <dbReference type="Proteomes" id="UP000008177"/>
    </source>
</evidence>
<name>G2YHH7_BOTF4</name>